<dbReference type="EMBL" id="JAYFSI010000006">
    <property type="protein sequence ID" value="MEA5363188.1"/>
    <property type="molecule type" value="Genomic_DNA"/>
</dbReference>
<dbReference type="InterPro" id="IPR000835">
    <property type="entry name" value="HTH_MarR-typ"/>
</dbReference>
<organism evidence="2 3">
    <name type="scientific">Amycolatopsis heterodermiae</name>
    <dbReference type="NCBI Taxonomy" id="3110235"/>
    <lineage>
        <taxon>Bacteria</taxon>
        <taxon>Bacillati</taxon>
        <taxon>Actinomycetota</taxon>
        <taxon>Actinomycetes</taxon>
        <taxon>Pseudonocardiales</taxon>
        <taxon>Pseudonocardiaceae</taxon>
        <taxon>Amycolatopsis</taxon>
    </lineage>
</organism>
<dbReference type="Gene3D" id="1.10.10.10">
    <property type="entry name" value="Winged helix-like DNA-binding domain superfamily/Winged helix DNA-binding domain"/>
    <property type="match status" value="1"/>
</dbReference>
<name>A0ABU5RA94_9PSEU</name>
<sequence>MAEPRTLEPEEWEFWDTWMRAQRLLARELDRGLQDDCGISKAEFSVLVSLWRAPGRELRVGELADALDWEKSRVSHMLTRMENRGFVERTSSGTTGRRTGIGLTTEGGRVARDAIAHHAGNIRRLFFDSLTPDHAATLRAWSEQLITRVEGGEVP</sequence>
<gene>
    <name evidence="2" type="ORF">VA596_26905</name>
</gene>
<dbReference type="Pfam" id="PF01047">
    <property type="entry name" value="MarR"/>
    <property type="match status" value="1"/>
</dbReference>
<protein>
    <submittedName>
        <fullName evidence="2">MarR family winged helix-turn-helix transcriptional regulator</fullName>
    </submittedName>
</protein>
<feature type="domain" description="HTH marR-type" evidence="1">
    <location>
        <begin position="11"/>
        <end position="147"/>
    </location>
</feature>
<dbReference type="SMART" id="SM00347">
    <property type="entry name" value="HTH_MARR"/>
    <property type="match status" value="1"/>
</dbReference>
<dbReference type="RefSeq" id="WP_323330938.1">
    <property type="nucleotide sequence ID" value="NZ_JAYFSI010000006.1"/>
</dbReference>
<dbReference type="InterPro" id="IPR036390">
    <property type="entry name" value="WH_DNA-bd_sf"/>
</dbReference>
<proteinExistence type="predicted"/>
<evidence type="ECO:0000313" key="2">
    <source>
        <dbReference type="EMBL" id="MEA5363188.1"/>
    </source>
</evidence>
<accession>A0ABU5RA94</accession>
<keyword evidence="3" id="KW-1185">Reference proteome</keyword>
<evidence type="ECO:0000313" key="3">
    <source>
        <dbReference type="Proteomes" id="UP001304298"/>
    </source>
</evidence>
<dbReference type="InterPro" id="IPR036388">
    <property type="entry name" value="WH-like_DNA-bd_sf"/>
</dbReference>
<dbReference type="PANTHER" id="PTHR33164:SF99">
    <property type="entry name" value="MARR FAMILY REGULATORY PROTEIN"/>
    <property type="match status" value="1"/>
</dbReference>
<dbReference type="Proteomes" id="UP001304298">
    <property type="component" value="Unassembled WGS sequence"/>
</dbReference>
<evidence type="ECO:0000259" key="1">
    <source>
        <dbReference type="PROSITE" id="PS50995"/>
    </source>
</evidence>
<dbReference type="InterPro" id="IPR039422">
    <property type="entry name" value="MarR/SlyA-like"/>
</dbReference>
<dbReference type="PROSITE" id="PS50995">
    <property type="entry name" value="HTH_MARR_2"/>
    <property type="match status" value="1"/>
</dbReference>
<reference evidence="2 3" key="1">
    <citation type="submission" date="2023-12" db="EMBL/GenBank/DDBJ databases">
        <title>Amycolatopsis sp. V23-08.</title>
        <authorList>
            <person name="Somphong A."/>
        </authorList>
    </citation>
    <scope>NUCLEOTIDE SEQUENCE [LARGE SCALE GENOMIC DNA]</scope>
    <source>
        <strain evidence="2 3">V23-08</strain>
    </source>
</reference>
<comment type="caution">
    <text evidence="2">The sequence shown here is derived from an EMBL/GenBank/DDBJ whole genome shotgun (WGS) entry which is preliminary data.</text>
</comment>
<dbReference type="SUPFAM" id="SSF46785">
    <property type="entry name" value="Winged helix' DNA-binding domain"/>
    <property type="match status" value="1"/>
</dbReference>
<dbReference type="PANTHER" id="PTHR33164">
    <property type="entry name" value="TRANSCRIPTIONAL REGULATOR, MARR FAMILY"/>
    <property type="match status" value="1"/>
</dbReference>